<evidence type="ECO:0000256" key="1">
    <source>
        <dbReference type="SAM" id="Phobius"/>
    </source>
</evidence>
<keyword evidence="1" id="KW-0812">Transmembrane</keyword>
<accession>A0A2M9XD50</accession>
<dbReference type="EMBL" id="NPDN01000005">
    <property type="protein sequence ID" value="PJZ25617.1"/>
    <property type="molecule type" value="Genomic_DNA"/>
</dbReference>
<dbReference type="InterPro" id="IPR021768">
    <property type="entry name" value="DUF3332"/>
</dbReference>
<keyword evidence="3" id="KW-1185">Reference proteome</keyword>
<reference evidence="2 3" key="1">
    <citation type="submission" date="2017-07" db="EMBL/GenBank/DDBJ databases">
        <title>Leptospira spp. isolated from tropical soils.</title>
        <authorList>
            <person name="Thibeaux R."/>
            <person name="Iraola G."/>
            <person name="Ferres I."/>
            <person name="Bierque E."/>
            <person name="Girault D."/>
            <person name="Soupe-Gilbert M.-E."/>
            <person name="Picardeau M."/>
            <person name="Goarant C."/>
        </authorList>
    </citation>
    <scope>NUCLEOTIDE SEQUENCE [LARGE SCALE GENOMIC DNA]</scope>
    <source>
        <strain evidence="2 3">MCA1-C-A1</strain>
    </source>
</reference>
<dbReference type="Proteomes" id="UP000232196">
    <property type="component" value="Unassembled WGS sequence"/>
</dbReference>
<keyword evidence="1" id="KW-0472">Membrane</keyword>
<sequence>MVKNVLKKIILTLVLVGASFGSLANCFGKFALVRVFYNANDGINVGGGLLAKIVKTVLFYIPFGFLMAIGGFIDFLLFNLIEFWSGSNPVGLNEYDKEGRYAKSFEQDGEKLTLVYTEFGSRLDLTAVSKEGKSETLTAFRSQPGKFFVEREGQLSEIEVTSQSVGSQVILKLTEQGKLKSSKVVEAQSLQDLQLRASESL</sequence>
<dbReference type="AlphaFoldDB" id="A0A2M9XD50"/>
<feature type="transmembrane region" description="Helical" evidence="1">
    <location>
        <begin position="57"/>
        <end position="78"/>
    </location>
</feature>
<dbReference type="OrthoDB" id="9814441at2"/>
<dbReference type="Pfam" id="PF11810">
    <property type="entry name" value="DUF3332"/>
    <property type="match status" value="1"/>
</dbReference>
<evidence type="ECO:0008006" key="4">
    <source>
        <dbReference type="Google" id="ProtNLM"/>
    </source>
</evidence>
<dbReference type="RefSeq" id="WP_100706991.1">
    <property type="nucleotide sequence ID" value="NZ_NPDL01000011.1"/>
</dbReference>
<gene>
    <name evidence="2" type="ORF">CH357_11725</name>
</gene>
<proteinExistence type="predicted"/>
<evidence type="ECO:0000313" key="2">
    <source>
        <dbReference type="EMBL" id="PJZ25617.1"/>
    </source>
</evidence>
<evidence type="ECO:0000313" key="3">
    <source>
        <dbReference type="Proteomes" id="UP000232196"/>
    </source>
</evidence>
<name>A0A2M9XD50_9LEPT</name>
<comment type="caution">
    <text evidence="2">The sequence shown here is derived from an EMBL/GenBank/DDBJ whole genome shotgun (WGS) entry which is preliminary data.</text>
</comment>
<organism evidence="2 3">
    <name type="scientific">Leptospira hartskeerlii</name>
    <dbReference type="NCBI Taxonomy" id="2023177"/>
    <lineage>
        <taxon>Bacteria</taxon>
        <taxon>Pseudomonadati</taxon>
        <taxon>Spirochaetota</taxon>
        <taxon>Spirochaetia</taxon>
        <taxon>Leptospirales</taxon>
        <taxon>Leptospiraceae</taxon>
        <taxon>Leptospira</taxon>
    </lineage>
</organism>
<protein>
    <recommendedName>
        <fullName evidence="4">DUF3332 domain-containing protein</fullName>
    </recommendedName>
</protein>
<keyword evidence="1" id="KW-1133">Transmembrane helix</keyword>